<dbReference type="AlphaFoldDB" id="A0A2N8ZB98"/>
<dbReference type="PROSITE" id="PS50931">
    <property type="entry name" value="HTH_LYSR"/>
    <property type="match status" value="1"/>
</dbReference>
<proteinExistence type="inferred from homology"/>
<dbReference type="GO" id="GO:0003700">
    <property type="term" value="F:DNA-binding transcription factor activity"/>
    <property type="evidence" value="ECO:0007669"/>
    <property type="project" value="InterPro"/>
</dbReference>
<feature type="domain" description="HTH lysR-type" evidence="2">
    <location>
        <begin position="1"/>
        <end position="57"/>
    </location>
</feature>
<dbReference type="InterPro" id="IPR036388">
    <property type="entry name" value="WH-like_DNA-bd_sf"/>
</dbReference>
<comment type="similarity">
    <text evidence="1">Belongs to the LysR transcriptional regulatory family.</text>
</comment>
<dbReference type="GO" id="GO:0043565">
    <property type="term" value="F:sequence-specific DNA binding"/>
    <property type="evidence" value="ECO:0007669"/>
    <property type="project" value="TreeGrafter"/>
</dbReference>
<dbReference type="PRINTS" id="PR00039">
    <property type="entry name" value="HTHLYSR"/>
</dbReference>
<evidence type="ECO:0000259" key="2">
    <source>
        <dbReference type="PROSITE" id="PS50931"/>
    </source>
</evidence>
<gene>
    <name evidence="3" type="ORF">VTAP4600_A1190</name>
</gene>
<dbReference type="Gene3D" id="1.10.10.10">
    <property type="entry name" value="Winged helix-like DNA-binding domain superfamily/Winged helix DNA-binding domain"/>
    <property type="match status" value="1"/>
</dbReference>
<organism evidence="3 4">
    <name type="scientific">Vibrio tapetis subsp. tapetis</name>
    <dbReference type="NCBI Taxonomy" id="1671868"/>
    <lineage>
        <taxon>Bacteria</taxon>
        <taxon>Pseudomonadati</taxon>
        <taxon>Pseudomonadota</taxon>
        <taxon>Gammaproteobacteria</taxon>
        <taxon>Vibrionales</taxon>
        <taxon>Vibrionaceae</taxon>
        <taxon>Vibrio</taxon>
    </lineage>
</organism>
<dbReference type="Proteomes" id="UP000235828">
    <property type="component" value="Chromosome A"/>
</dbReference>
<keyword evidence="4" id="KW-1185">Reference proteome</keyword>
<dbReference type="InterPro" id="IPR058163">
    <property type="entry name" value="LysR-type_TF_proteobact-type"/>
</dbReference>
<dbReference type="SUPFAM" id="SSF46785">
    <property type="entry name" value="Winged helix' DNA-binding domain"/>
    <property type="match status" value="1"/>
</dbReference>
<evidence type="ECO:0000313" key="4">
    <source>
        <dbReference type="Proteomes" id="UP000235828"/>
    </source>
</evidence>
<dbReference type="KEGG" id="vta:A1190"/>
<sequence>MRHLKAFHVFHVAAASSSYSEAANKLNITHGAVSKQIKVLEHFLAQPLFVSTEEVCV</sequence>
<dbReference type="EMBL" id="LT960611">
    <property type="protein sequence ID" value="SON49169.1"/>
    <property type="molecule type" value="Genomic_DNA"/>
</dbReference>
<accession>A0A2N8ZB98</accession>
<name>A0A2N8ZB98_9VIBR</name>
<protein>
    <recommendedName>
        <fullName evidence="2">HTH lysR-type domain-containing protein</fullName>
    </recommendedName>
</protein>
<dbReference type="PANTHER" id="PTHR30537:SF74">
    <property type="entry name" value="HTH-TYPE TRANSCRIPTIONAL REGULATOR TRPI"/>
    <property type="match status" value="1"/>
</dbReference>
<dbReference type="Pfam" id="PF00126">
    <property type="entry name" value="HTH_1"/>
    <property type="match status" value="1"/>
</dbReference>
<evidence type="ECO:0000313" key="3">
    <source>
        <dbReference type="EMBL" id="SON49169.1"/>
    </source>
</evidence>
<dbReference type="InterPro" id="IPR036390">
    <property type="entry name" value="WH_DNA-bd_sf"/>
</dbReference>
<reference evidence="3 4" key="1">
    <citation type="submission" date="2017-10" db="EMBL/GenBank/DDBJ databases">
        <authorList>
            <person name="Banno H."/>
            <person name="Chua N.-H."/>
        </authorList>
    </citation>
    <scope>NUCLEOTIDE SEQUENCE [LARGE SCALE GENOMIC DNA]</scope>
    <source>
        <strain evidence="3">Vibrio tapetis CECT4600</strain>
    </source>
</reference>
<evidence type="ECO:0000256" key="1">
    <source>
        <dbReference type="ARBA" id="ARBA00009437"/>
    </source>
</evidence>
<dbReference type="InterPro" id="IPR000847">
    <property type="entry name" value="LysR_HTH_N"/>
</dbReference>
<dbReference type="PANTHER" id="PTHR30537">
    <property type="entry name" value="HTH-TYPE TRANSCRIPTIONAL REGULATOR"/>
    <property type="match status" value="1"/>
</dbReference>
<dbReference type="GO" id="GO:0006351">
    <property type="term" value="P:DNA-templated transcription"/>
    <property type="evidence" value="ECO:0007669"/>
    <property type="project" value="TreeGrafter"/>
</dbReference>